<organism evidence="6 7">
    <name type="scientific">Rarispira pelagica</name>
    <dbReference type="NCBI Taxonomy" id="3141764"/>
    <lineage>
        <taxon>Bacteria</taxon>
        <taxon>Pseudomonadati</taxon>
        <taxon>Spirochaetota</taxon>
        <taxon>Spirochaetia</taxon>
        <taxon>Winmispirales</taxon>
        <taxon>Winmispiraceae</taxon>
        <taxon>Rarispira</taxon>
    </lineage>
</organism>
<evidence type="ECO:0000259" key="5">
    <source>
        <dbReference type="Pfam" id="PF21365"/>
    </source>
</evidence>
<dbReference type="EMBL" id="JBCHKQ010000001">
    <property type="protein sequence ID" value="MEM5947257.1"/>
    <property type="molecule type" value="Genomic_DNA"/>
</dbReference>
<accession>A0ABU9U9A6</accession>
<keyword evidence="7" id="KW-1185">Reference proteome</keyword>
<name>A0ABU9U9A6_9SPIR</name>
<dbReference type="Pfam" id="PF21365">
    <property type="entry name" value="Glyco_hydro_31_3rd"/>
    <property type="match status" value="1"/>
</dbReference>
<dbReference type="PANTHER" id="PTHR22762">
    <property type="entry name" value="ALPHA-GLUCOSIDASE"/>
    <property type="match status" value="1"/>
</dbReference>
<proteinExistence type="inferred from homology"/>
<feature type="domain" description="DUF5110" evidence="4">
    <location>
        <begin position="662"/>
        <end position="731"/>
    </location>
</feature>
<dbReference type="InterPro" id="IPR000322">
    <property type="entry name" value="Glyco_hydro_31_TIM"/>
</dbReference>
<evidence type="ECO:0000259" key="3">
    <source>
        <dbReference type="Pfam" id="PF01055"/>
    </source>
</evidence>
<comment type="caution">
    <text evidence="6">The sequence shown here is derived from an EMBL/GenBank/DDBJ whole genome shotgun (WGS) entry which is preliminary data.</text>
</comment>
<dbReference type="Pfam" id="PF01055">
    <property type="entry name" value="Glyco_hydro_31_2nd"/>
    <property type="match status" value="1"/>
</dbReference>
<comment type="similarity">
    <text evidence="1 2">Belongs to the glycosyl hydrolase 31 family.</text>
</comment>
<evidence type="ECO:0000259" key="4">
    <source>
        <dbReference type="Pfam" id="PF17137"/>
    </source>
</evidence>
<dbReference type="SUPFAM" id="SSF51445">
    <property type="entry name" value="(Trans)glycosidases"/>
    <property type="match status" value="1"/>
</dbReference>
<feature type="domain" description="Glycosyl hydrolase family 31 C-terminal" evidence="5">
    <location>
        <begin position="558"/>
        <end position="646"/>
    </location>
</feature>
<sequence length="778" mass="90149">MYRIESGRVIVGNKVRLSCLCTGLIRIQYAKSGVFEDRQSVRAIGGRGSVGFDSVEEIPGGIRLQSGDFYLHYMFCDMDEWERALSAYHNDKLVWQPDMIDSDNLGGVHLGMDCIQRGIIPEGVHSADKNYHPNSTEYHLWNYVFAEEGTQPDAHYYGGLVTIEQLLAREKLETLVPQVRKIIEERKKYPPSFLSRSGYFLYNDSCTAVYDDSGWPVERKACETDWYLFLYGRDYSLAYRQYLCLFGRSEMLPRYVLGLWFSRFPTYRREKIAELYECFSSLGVPLDVFVFDLEWHKGGWYGFDWDEERYPCYRALIASLKEKGVRLAVNIHPDGLPVSDSLFADFVKRAGIEDSYREKVVKGVFKPVDLSSKAEAEAFFDVFHKPLMDEAIDIMWIDGHASANIEGLDKQLWTNELYWRFLKNQRQNARPVILSRTEGFGSHRYPVHFTGDTYSQFEVLRSQVEYTLRAGHMAQSMVSHDIGGHMWRYKHLNPELLCRWYQFGAMSPIFRLHSSGGSERVPWEYDEFVERSFRQAMLWRYSLLPYFYTLMRESHDTGLPLCRSFSLFYPNWEDGLSVWDEYMLGDRILCTPFVRESSYRSVILPEGEWFYPVSGERYIGDGKSSFVLLGEADFTPPHFIKTGSILIKQSSALSASSLPRELVIELYPASLINDSISVYEDDGVSMEYSAGKFCYTNFSAKGDSRRVEISISYLGDVSVIPEGRSFSMRVFCDNGFKLLADDRVMFSYKKKDEDLYPVQRYYECKVPYGTKKFSIVFV</sequence>
<evidence type="ECO:0000313" key="7">
    <source>
        <dbReference type="Proteomes" id="UP001466331"/>
    </source>
</evidence>
<dbReference type="SUPFAM" id="SSF51011">
    <property type="entry name" value="Glycosyl hydrolase domain"/>
    <property type="match status" value="1"/>
</dbReference>
<feature type="domain" description="Glycoside hydrolase family 31 TIM barrel" evidence="3">
    <location>
        <begin position="250"/>
        <end position="550"/>
    </location>
</feature>
<dbReference type="Gene3D" id="3.20.20.80">
    <property type="entry name" value="Glycosidases"/>
    <property type="match status" value="1"/>
</dbReference>
<dbReference type="InterPro" id="IPR048395">
    <property type="entry name" value="Glyco_hydro_31_C"/>
</dbReference>
<evidence type="ECO:0000313" key="6">
    <source>
        <dbReference type="EMBL" id="MEM5947257.1"/>
    </source>
</evidence>
<protein>
    <submittedName>
        <fullName evidence="6">TIM-barrel domain-containing protein</fullName>
    </submittedName>
</protein>
<dbReference type="Proteomes" id="UP001466331">
    <property type="component" value="Unassembled WGS sequence"/>
</dbReference>
<dbReference type="InterPro" id="IPR033403">
    <property type="entry name" value="DUF5110"/>
</dbReference>
<evidence type="ECO:0000256" key="2">
    <source>
        <dbReference type="RuleBase" id="RU361185"/>
    </source>
</evidence>
<reference evidence="6 7" key="1">
    <citation type="submission" date="2024-03" db="EMBL/GenBank/DDBJ databases">
        <title>Ignisphaera cupida sp. nov., a hyperthermophilic hydrolytic archaeon from a hot spring of Kamchatka, and proposal of Ignisphaeraceae fam. nov.</title>
        <authorList>
            <person name="Podosokorskaya O.A."/>
            <person name="Elcheninov A.G."/>
            <person name="Maltseva A.I."/>
            <person name="Zayulina K.S."/>
            <person name="Novikov A."/>
            <person name="Merkel A.Y."/>
        </authorList>
    </citation>
    <scope>NUCLEOTIDE SEQUENCE [LARGE SCALE GENOMIC DNA]</scope>
    <source>
        <strain evidence="6 7">38H-sp</strain>
    </source>
</reference>
<keyword evidence="2" id="KW-0326">Glycosidase</keyword>
<dbReference type="PANTHER" id="PTHR22762:SF89">
    <property type="entry name" value="ALPHA-XYLOSIDASE"/>
    <property type="match status" value="1"/>
</dbReference>
<dbReference type="InterPro" id="IPR017853">
    <property type="entry name" value="GH"/>
</dbReference>
<evidence type="ECO:0000256" key="1">
    <source>
        <dbReference type="ARBA" id="ARBA00007806"/>
    </source>
</evidence>
<keyword evidence="2" id="KW-0378">Hydrolase</keyword>
<dbReference type="Gene3D" id="2.60.40.1180">
    <property type="entry name" value="Golgi alpha-mannosidase II"/>
    <property type="match status" value="1"/>
</dbReference>
<dbReference type="RefSeq" id="WP_420068707.1">
    <property type="nucleotide sequence ID" value="NZ_JBCHKQ010000001.1"/>
</dbReference>
<dbReference type="InterPro" id="IPR013780">
    <property type="entry name" value="Glyco_hydro_b"/>
</dbReference>
<gene>
    <name evidence="6" type="ORF">WKV44_01745</name>
</gene>
<dbReference type="Pfam" id="PF17137">
    <property type="entry name" value="DUF5110"/>
    <property type="match status" value="1"/>
</dbReference>